<dbReference type="EMBL" id="KV428064">
    <property type="protein sequence ID" value="KZT38398.1"/>
    <property type="molecule type" value="Genomic_DNA"/>
</dbReference>
<reference evidence="2 3" key="1">
    <citation type="journal article" date="2016" name="Mol. Biol. Evol.">
        <title>Comparative Genomics of Early-Diverging Mushroom-Forming Fungi Provides Insights into the Origins of Lignocellulose Decay Capabilities.</title>
        <authorList>
            <person name="Nagy L.G."/>
            <person name="Riley R."/>
            <person name="Tritt A."/>
            <person name="Adam C."/>
            <person name="Daum C."/>
            <person name="Floudas D."/>
            <person name="Sun H."/>
            <person name="Yadav J.S."/>
            <person name="Pangilinan J."/>
            <person name="Larsson K.H."/>
            <person name="Matsuura K."/>
            <person name="Barry K."/>
            <person name="Labutti K."/>
            <person name="Kuo R."/>
            <person name="Ohm R.A."/>
            <person name="Bhattacharya S.S."/>
            <person name="Shirouzu T."/>
            <person name="Yoshinaga Y."/>
            <person name="Martin F.M."/>
            <person name="Grigoriev I.V."/>
            <person name="Hibbett D.S."/>
        </authorList>
    </citation>
    <scope>NUCLEOTIDE SEQUENCE [LARGE SCALE GENOMIC DNA]</scope>
    <source>
        <strain evidence="2 3">HHB10207 ss-3</strain>
    </source>
</reference>
<accession>A0A166DDD7</accession>
<feature type="transmembrane region" description="Helical" evidence="1">
    <location>
        <begin position="21"/>
        <end position="38"/>
    </location>
</feature>
<dbReference type="Proteomes" id="UP000076798">
    <property type="component" value="Unassembled WGS sequence"/>
</dbReference>
<name>A0A166DDD7_9AGAM</name>
<evidence type="ECO:0000313" key="3">
    <source>
        <dbReference type="Proteomes" id="UP000076798"/>
    </source>
</evidence>
<feature type="transmembrane region" description="Helical" evidence="1">
    <location>
        <begin position="58"/>
        <end position="76"/>
    </location>
</feature>
<feature type="non-terminal residue" evidence="2">
    <location>
        <position position="1"/>
    </location>
</feature>
<keyword evidence="3" id="KW-1185">Reference proteome</keyword>
<keyword evidence="1" id="KW-1133">Transmembrane helix</keyword>
<proteinExistence type="predicted"/>
<evidence type="ECO:0000313" key="2">
    <source>
        <dbReference type="EMBL" id="KZT38398.1"/>
    </source>
</evidence>
<protein>
    <submittedName>
        <fullName evidence="2">Uncharacterized protein</fullName>
    </submittedName>
</protein>
<organism evidence="2 3">
    <name type="scientific">Sistotremastrum suecicum HHB10207 ss-3</name>
    <dbReference type="NCBI Taxonomy" id="1314776"/>
    <lineage>
        <taxon>Eukaryota</taxon>
        <taxon>Fungi</taxon>
        <taxon>Dikarya</taxon>
        <taxon>Basidiomycota</taxon>
        <taxon>Agaricomycotina</taxon>
        <taxon>Agaricomycetes</taxon>
        <taxon>Sistotremastrales</taxon>
        <taxon>Sistotremastraceae</taxon>
        <taxon>Sistotremastrum</taxon>
    </lineage>
</organism>
<dbReference type="OrthoDB" id="3169417at2759"/>
<keyword evidence="1" id="KW-0472">Membrane</keyword>
<dbReference type="AlphaFoldDB" id="A0A166DDD7"/>
<gene>
    <name evidence="2" type="ORF">SISSUDRAFT_1004784</name>
</gene>
<keyword evidence="1" id="KW-0812">Transmembrane</keyword>
<evidence type="ECO:0000256" key="1">
    <source>
        <dbReference type="SAM" id="Phobius"/>
    </source>
</evidence>
<sequence>AAATRVLSQSNFKFSRPLQSTTYSAPFGVAYIILGTIQRRLAWPLHKDDTLNQSGRASALNIYFAFVILTIFLQCAEPIQRSVVLACNRNL</sequence>